<proteinExistence type="predicted"/>
<accession>A0A1H3EWP5</accession>
<keyword evidence="2" id="KW-1185">Reference proteome</keyword>
<dbReference type="OrthoDB" id="3694512at2"/>
<dbReference type="Proteomes" id="UP000198539">
    <property type="component" value="Unassembled WGS sequence"/>
</dbReference>
<dbReference type="AlphaFoldDB" id="A0A1H3EWP5"/>
<dbReference type="EMBL" id="FNOM01000027">
    <property type="protein sequence ID" value="SDX82508.1"/>
    <property type="molecule type" value="Genomic_DNA"/>
</dbReference>
<dbReference type="STRING" id="564137.SAMN04488238_1273"/>
<evidence type="ECO:0000313" key="1">
    <source>
        <dbReference type="EMBL" id="SDX82508.1"/>
    </source>
</evidence>
<name>A0A1H3EWP5_9RHOB</name>
<gene>
    <name evidence="1" type="ORF">SAMN04488238_1273</name>
</gene>
<protein>
    <submittedName>
        <fullName evidence="1">Uncharacterized protein</fullName>
    </submittedName>
</protein>
<dbReference type="RefSeq" id="WP_092892532.1">
    <property type="nucleotide sequence ID" value="NZ_CP061498.1"/>
</dbReference>
<evidence type="ECO:0000313" key="2">
    <source>
        <dbReference type="Proteomes" id="UP000198539"/>
    </source>
</evidence>
<sequence length="135" mass="14591">MADRGDYEGDEAGRCGGCGSRNMVMASGGKHAGCMDCGRIQEPETRDWPEARMCDNCAFRKGSPERADPFRWAEVSETITSGQYFHCHKGLPAKLDADSLSVSISPPDPTQGRVTVCAGWLAARIAHCKKIKAAE</sequence>
<reference evidence="1 2" key="1">
    <citation type="submission" date="2016-10" db="EMBL/GenBank/DDBJ databases">
        <authorList>
            <person name="de Groot N.N."/>
        </authorList>
    </citation>
    <scope>NUCLEOTIDE SEQUENCE [LARGE SCALE GENOMIC DNA]</scope>
    <source>
        <strain evidence="1 2">CGMCC 1.8894</strain>
    </source>
</reference>
<organism evidence="1 2">
    <name type="scientific">Roseicitreum antarcticum</name>
    <dbReference type="NCBI Taxonomy" id="564137"/>
    <lineage>
        <taxon>Bacteria</taxon>
        <taxon>Pseudomonadati</taxon>
        <taxon>Pseudomonadota</taxon>
        <taxon>Alphaproteobacteria</taxon>
        <taxon>Rhodobacterales</taxon>
        <taxon>Paracoccaceae</taxon>
        <taxon>Roseicitreum</taxon>
    </lineage>
</organism>